<accession>A0AAW1US11</accession>
<feature type="chain" id="PRO_5043867279" evidence="1">
    <location>
        <begin position="23"/>
        <end position="106"/>
    </location>
</feature>
<evidence type="ECO:0000256" key="1">
    <source>
        <dbReference type="SAM" id="SignalP"/>
    </source>
</evidence>
<proteinExistence type="predicted"/>
<name>A0AAW1US11_9CUCU</name>
<feature type="signal peptide" evidence="1">
    <location>
        <begin position="1"/>
        <end position="22"/>
    </location>
</feature>
<dbReference type="Proteomes" id="UP001431783">
    <property type="component" value="Unassembled WGS sequence"/>
</dbReference>
<keyword evidence="1" id="KW-0732">Signal</keyword>
<sequence>MEWKTKIMSLLWKIQILVVTFQLPSHYCRQSTSELYLEPVIQSKAQLYRLYSDYLQSKIEPAVSRKLFESILFEENIGLFSPKKKFVTFAALIRQVIYKTNSLKNT</sequence>
<comment type="caution">
    <text evidence="2">The sequence shown here is derived from an EMBL/GenBank/DDBJ whole genome shotgun (WGS) entry which is preliminary data.</text>
</comment>
<keyword evidence="3" id="KW-1185">Reference proteome</keyword>
<evidence type="ECO:0000313" key="2">
    <source>
        <dbReference type="EMBL" id="KAK9886272.1"/>
    </source>
</evidence>
<dbReference type="EMBL" id="JARQZJ010000099">
    <property type="protein sequence ID" value="KAK9886272.1"/>
    <property type="molecule type" value="Genomic_DNA"/>
</dbReference>
<reference evidence="2 3" key="1">
    <citation type="submission" date="2023-03" db="EMBL/GenBank/DDBJ databases">
        <title>Genome insight into feeding habits of ladybird beetles.</title>
        <authorList>
            <person name="Li H.-S."/>
            <person name="Huang Y.-H."/>
            <person name="Pang H."/>
        </authorList>
    </citation>
    <scope>NUCLEOTIDE SEQUENCE [LARGE SCALE GENOMIC DNA]</scope>
    <source>
        <strain evidence="2">SYSU_2023b</strain>
        <tissue evidence="2">Whole body</tissue>
    </source>
</reference>
<dbReference type="AlphaFoldDB" id="A0AAW1US11"/>
<evidence type="ECO:0000313" key="3">
    <source>
        <dbReference type="Proteomes" id="UP001431783"/>
    </source>
</evidence>
<organism evidence="2 3">
    <name type="scientific">Henosepilachna vigintioctopunctata</name>
    <dbReference type="NCBI Taxonomy" id="420089"/>
    <lineage>
        <taxon>Eukaryota</taxon>
        <taxon>Metazoa</taxon>
        <taxon>Ecdysozoa</taxon>
        <taxon>Arthropoda</taxon>
        <taxon>Hexapoda</taxon>
        <taxon>Insecta</taxon>
        <taxon>Pterygota</taxon>
        <taxon>Neoptera</taxon>
        <taxon>Endopterygota</taxon>
        <taxon>Coleoptera</taxon>
        <taxon>Polyphaga</taxon>
        <taxon>Cucujiformia</taxon>
        <taxon>Coccinelloidea</taxon>
        <taxon>Coccinellidae</taxon>
        <taxon>Epilachninae</taxon>
        <taxon>Epilachnini</taxon>
        <taxon>Henosepilachna</taxon>
    </lineage>
</organism>
<protein>
    <submittedName>
        <fullName evidence="2">Uncharacterized protein</fullName>
    </submittedName>
</protein>
<gene>
    <name evidence="2" type="ORF">WA026_015783</name>
</gene>